<name>A0A5F5Q102_HORSE</name>
<dbReference type="InterPro" id="IPR002350">
    <property type="entry name" value="Kazal_dom"/>
</dbReference>
<dbReference type="SUPFAM" id="SSF100895">
    <property type="entry name" value="Kazal-type serine protease inhibitors"/>
    <property type="match status" value="1"/>
</dbReference>
<proteinExistence type="predicted"/>
<feature type="domain" description="Kazal-like" evidence="2">
    <location>
        <begin position="35"/>
        <end position="95"/>
    </location>
</feature>
<gene>
    <name evidence="3" type="primary">SPINK8</name>
</gene>
<dbReference type="PANTHER" id="PTHR21312:SF37">
    <property type="entry name" value="SERINE PROTEASE INHIBITOR KAZAL-TYPE 8"/>
    <property type="match status" value="1"/>
</dbReference>
<evidence type="ECO:0000313" key="4">
    <source>
        <dbReference type="Proteomes" id="UP000002281"/>
    </source>
</evidence>
<dbReference type="Gene3D" id="3.30.60.30">
    <property type="match status" value="1"/>
</dbReference>
<keyword evidence="4" id="KW-1185">Reference proteome</keyword>
<sequence length="96" mass="10623">MKGSFLNAILVLSISAWATFAVDFPLPAGKGAHLEATKVECIKNINQCWFFSYIKPSEPICGSDQVTYNGECHLCFKILYEGLNTTKLYDGPCENP</sequence>
<dbReference type="RefSeq" id="XP_005600764.1">
    <property type="nucleotide sequence ID" value="XM_005600707.4"/>
</dbReference>
<dbReference type="PaxDb" id="9796-ENSECAP00000054335"/>
<evidence type="ECO:0000259" key="2">
    <source>
        <dbReference type="PROSITE" id="PS51465"/>
    </source>
</evidence>
<evidence type="ECO:0000313" key="3">
    <source>
        <dbReference type="Ensembl" id="ENSECAP00000054335.1"/>
    </source>
</evidence>
<dbReference type="CTD" id="646424"/>
<dbReference type="PROSITE" id="PS51465">
    <property type="entry name" value="KAZAL_2"/>
    <property type="match status" value="1"/>
</dbReference>
<dbReference type="STRING" id="9796.ENSECAP00000054335"/>
<dbReference type="OrthoDB" id="126772at2759"/>
<dbReference type="Bgee" id="ENSECAG00000041010">
    <property type="expression patterns" value="Expressed in zone of skin and 14 other cell types or tissues"/>
</dbReference>
<accession>A0A5F5Q102</accession>
<dbReference type="KEGG" id="ecb:100630242"/>
<dbReference type="Pfam" id="PF00050">
    <property type="entry name" value="Kazal_1"/>
    <property type="match status" value="1"/>
</dbReference>
<dbReference type="AlphaFoldDB" id="A0A5F5Q102"/>
<organism evidence="3 4">
    <name type="scientific">Equus caballus</name>
    <name type="common">Horse</name>
    <dbReference type="NCBI Taxonomy" id="9796"/>
    <lineage>
        <taxon>Eukaryota</taxon>
        <taxon>Metazoa</taxon>
        <taxon>Chordata</taxon>
        <taxon>Craniata</taxon>
        <taxon>Vertebrata</taxon>
        <taxon>Euteleostomi</taxon>
        <taxon>Mammalia</taxon>
        <taxon>Eutheria</taxon>
        <taxon>Laurasiatheria</taxon>
        <taxon>Perissodactyla</taxon>
        <taxon>Equidae</taxon>
        <taxon>Equus</taxon>
    </lineage>
</organism>
<dbReference type="Ensembl" id="ENSECAT00000070364.2">
    <property type="protein sequence ID" value="ENSECAP00000054335.1"/>
    <property type="gene ID" value="ENSECAG00000041010.2"/>
</dbReference>
<dbReference type="Proteomes" id="UP000002281">
    <property type="component" value="Chromosome 16"/>
</dbReference>
<dbReference type="OMA" id="YDGPCEN"/>
<dbReference type="SMR" id="A0A5F5Q102"/>
<dbReference type="GeneID" id="100630242"/>
<evidence type="ECO:0000256" key="1">
    <source>
        <dbReference type="SAM" id="SignalP"/>
    </source>
</evidence>
<keyword evidence="1" id="KW-0732">Signal</keyword>
<dbReference type="InParanoid" id="A0A5F5Q102"/>
<reference evidence="3 4" key="1">
    <citation type="journal article" date="2009" name="Science">
        <title>Genome sequence, comparative analysis, and population genetics of the domestic horse.</title>
        <authorList>
            <consortium name="Broad Institute Genome Sequencing Platform"/>
            <consortium name="Broad Institute Whole Genome Assembly Team"/>
            <person name="Wade C.M."/>
            <person name="Giulotto E."/>
            <person name="Sigurdsson S."/>
            <person name="Zoli M."/>
            <person name="Gnerre S."/>
            <person name="Imsland F."/>
            <person name="Lear T.L."/>
            <person name="Adelson D.L."/>
            <person name="Bailey E."/>
            <person name="Bellone R.R."/>
            <person name="Bloecker H."/>
            <person name="Distl O."/>
            <person name="Edgar R.C."/>
            <person name="Garber M."/>
            <person name="Leeb T."/>
            <person name="Mauceli E."/>
            <person name="MacLeod J.N."/>
            <person name="Penedo M.C.T."/>
            <person name="Raison J.M."/>
            <person name="Sharpe T."/>
            <person name="Vogel J."/>
            <person name="Andersson L."/>
            <person name="Antczak D.F."/>
            <person name="Biagi T."/>
            <person name="Binns M.M."/>
            <person name="Chowdhary B.P."/>
            <person name="Coleman S.J."/>
            <person name="Della Valle G."/>
            <person name="Fryc S."/>
            <person name="Guerin G."/>
            <person name="Hasegawa T."/>
            <person name="Hill E.W."/>
            <person name="Jurka J."/>
            <person name="Kiialainen A."/>
            <person name="Lindgren G."/>
            <person name="Liu J."/>
            <person name="Magnani E."/>
            <person name="Mickelson J.R."/>
            <person name="Murray J."/>
            <person name="Nergadze S.G."/>
            <person name="Onofrio R."/>
            <person name="Pedroni S."/>
            <person name="Piras M.F."/>
            <person name="Raudsepp T."/>
            <person name="Rocchi M."/>
            <person name="Roeed K.H."/>
            <person name="Ryder O.A."/>
            <person name="Searle S."/>
            <person name="Skow L."/>
            <person name="Swinburne J.E."/>
            <person name="Syvaenen A.C."/>
            <person name="Tozaki T."/>
            <person name="Valberg S.J."/>
            <person name="Vaudin M."/>
            <person name="White J.R."/>
            <person name="Zody M.C."/>
            <person name="Lander E.S."/>
            <person name="Lindblad-Toh K."/>
        </authorList>
    </citation>
    <scope>NUCLEOTIDE SEQUENCE [LARGE SCALE GENOMIC DNA]</scope>
    <source>
        <strain evidence="3 4">Thoroughbred</strain>
    </source>
</reference>
<dbReference type="InterPro" id="IPR036058">
    <property type="entry name" value="Kazal_dom_sf"/>
</dbReference>
<dbReference type="SMART" id="SM00280">
    <property type="entry name" value="KAZAL"/>
    <property type="match status" value="1"/>
</dbReference>
<reference evidence="3" key="2">
    <citation type="submission" date="2025-08" db="UniProtKB">
        <authorList>
            <consortium name="Ensembl"/>
        </authorList>
    </citation>
    <scope>IDENTIFICATION</scope>
    <source>
        <strain evidence="3">Thoroughbred</strain>
    </source>
</reference>
<dbReference type="GeneTree" id="ENSGT00520000060726"/>
<feature type="chain" id="PRO_5023804930" evidence="1">
    <location>
        <begin position="22"/>
        <end position="96"/>
    </location>
</feature>
<reference evidence="3" key="3">
    <citation type="submission" date="2025-09" db="UniProtKB">
        <authorList>
            <consortium name="Ensembl"/>
        </authorList>
    </citation>
    <scope>IDENTIFICATION</scope>
    <source>
        <strain evidence="3">Thoroughbred</strain>
    </source>
</reference>
<protein>
    <submittedName>
        <fullName evidence="3">Serine peptidase inhibitor Kazal type 8 (putative)</fullName>
    </submittedName>
</protein>
<feature type="signal peptide" evidence="1">
    <location>
        <begin position="1"/>
        <end position="21"/>
    </location>
</feature>
<dbReference type="PANTHER" id="PTHR21312">
    <property type="entry name" value="SERINE PROTEASE INHIBITOR"/>
    <property type="match status" value="1"/>
</dbReference>